<feature type="region of interest" description="Disordered" evidence="1">
    <location>
        <begin position="48"/>
        <end position="68"/>
    </location>
</feature>
<feature type="compositionally biased region" description="Basic and acidic residues" evidence="1">
    <location>
        <begin position="2334"/>
        <end position="2345"/>
    </location>
</feature>
<dbReference type="EMBL" id="JAYKXN010000004">
    <property type="protein sequence ID" value="KAK7293422.1"/>
    <property type="molecule type" value="Genomic_DNA"/>
</dbReference>
<gene>
    <name evidence="2" type="ORF">RJT34_16287</name>
</gene>
<feature type="compositionally biased region" description="Basic and acidic residues" evidence="1">
    <location>
        <begin position="3844"/>
        <end position="3863"/>
    </location>
</feature>
<feature type="region of interest" description="Disordered" evidence="1">
    <location>
        <begin position="1859"/>
        <end position="1899"/>
    </location>
</feature>
<feature type="compositionally biased region" description="Basic and acidic residues" evidence="1">
    <location>
        <begin position="2024"/>
        <end position="2036"/>
    </location>
</feature>
<feature type="region of interest" description="Disordered" evidence="1">
    <location>
        <begin position="2732"/>
        <end position="2765"/>
    </location>
</feature>
<sequence>MEVETNSTEDASTVRAASTESIKNIVSVEINFPQKNGNDVNSKYALAEEETRKADSDKTGEISETRPYGIFQESGKACEESGKQMGYQACDDSYSKESKIFRKTDSEALVMETLPKSSELEDESTSISSKLAINQGENVEKSFEKETCSEEELRAIDNNQSSRPQNEHGQSSKPLEAYDITQCESKESGENEQSDYQSVAPGMENVIAKHSSSEEKLTMESRINTNNDVEAQEKTTESYSSSEIKDGEKIMPEKAMDLKGATEAELQKPETESVPEDKALSVLPTTTSITLKGVGESIQGDIHKEEEASPLTDTREEHRPEKDFEKNTVLEKFDLNEAISNTSIEDEKKIQNQSEAQSVEIVAVMHPNLGGLENRDINPINNTEELEKDPASLTRQKLVIIDGGNIKQEEEKVMELREKATDMQLEKSATGSIPVDGPKEEDSTTIENKSSGPENAREKRTRVLQAIENPKPMTKIEADTKENANNQSEASNMENVIIKQINIEGKETAKSSTTLSHETDELQKYPEPHPNNAKIKEFGKITLEESIDIEAADMEIQKSATASVPKDEALSTLHTRESTGVERVEESIQEEIQTEDKIPGDEAQTELPILEIFKGETIGEIIEQQTVQFLQEEESAVTDDYEFCRPKTELEKTTKIVEAIDQPEAITKVGAENEARGVHQSKASSMESVITEHITAEGMVKSESRTKSNYEVDKLKKTPASHLEENSEIMPGIIEDESSQTLPNIAPVRVEVVDENMQLEIHVDVELAVTDAKEGQTPENEFEQKVEVLKEFDLHEVTHQTSEYNELKVESQSEALNQDTVFMKHVNLEGETTTPSNDTEEQENIPVTHRREKFEINNEKFTQVEAKEMEEVNIMQLHALQSVPEDKALQTLSITAYVGTEAFDKSIQDEIHTEELEVTTTKEEQAYGLQVTHQTSAENVLKAEPQTEVQTQETTNMKYPNLEGDITKINPTNDPGEKEKLPVYNTGKKLENEDNEKFIREDAEDTEEATIMQLLETSIESPAEDEVQSTVSISANVKGVPEDKVQQTLHKAEFAGHETVDEQSEEIQKKAELVVPRYIAEQTEENDFDTKKENTETSSVHKVTCQPNKENEQKVECQPETHNQETTFVKHLNPDGETVVISLITDTEEQEMVSVFHHQDNLGIEDDAIFIQDETKGTKMQPQEIPTESVPEDKSQQTLPKAESASNKTIDEHNEDEREAEFAVTPVRSIEEQIEDHDFDTIKENSKATELHEGACQPEKQNEQRVECQPEMLNQETTFVKHLNADGETVEISSVSDPEEQEMVLESQPQDKLGIEDGAKFIQDETKGVEEGTKMQPLEIATESVPEDKSQQTLPKPESAGNKTVDEHNEDETHREAEFTVTLVRSIKEHIEDQDFDTRKENSEATELHEGTCQPKTENEQKVECQPEMHNQETTYVKHLNADGETTEISPVSDTEEQEMVSESHPQEKLGIEDHAIFIQDEMRRVEGTNMQSLEIATESVPEDKSHETLPKAESAGNKMVNEHNVHETQREAEFAVTLVHSKEDQIEDQDFDTKTENSEANELHGGTSQPETENEQKVKYQPETHNQETTYLKHLNADGETTEINPFSDTAEQEMVSESHPQEKLGIVDDARSTQEETKGVEEETNLQSLGIATERVPEDKSQQTLPKAESARNKTVDQHNEYEAQREPEFAVTLVRSIEEQIEDQDFDTEKEKSEEYELHEGTYQPKKEIKQKVECQPETHNHETTFVKHLNADAETTEISPVSDPEEQEMVSKSQPQDKLGIEDDAIFIQEETKGVEGTKMQSLEIATESVPEDKAQQTLPKAEYAGNKTVDEHNEDETQRETEFAVTVVDSRVEQIDDHDFETKKENSKATELHEGTCQPKTENEQKVECQPETHNQETTYVKHLNADGETTEISPISDTEEQEIVLESQHQEKLGIEDGAISIQDETKGVEEGKKMQPLAIATESVPEDKSQQTLPKAESAGNKTVDVHNEDQTHREADFTVTPVCSIEEQIENHDFDTKKENSKASELHEGTCQPKTENEQKVEWQPEMHNQETTFVKHLNIDGETTEITPISDTEEQEIFSESHPQAKLEIEDLAISIQGKTEGVEEGTKMQPLEIATEMIGVPEVKAQQTLPMAEFTSKETVEKHNEEEIQREAEFVVTHSVEEQIEEHDFDMKKENIEASEFREVTCQPKNENELKDECQPETHNQETTFVVHLNAYGETKEINRICDTYEQEMVSVSFAQEKLGIEDDGIFIQEDAKGVEEATEMQSLEIATESFAEDKAQETLSKAESAGKETVHEHNEGETQREAQFAVKSSIEEQIEEHDFNTKKENSEASELHGVTCQPSKENEQKAKCQLETHSQETTFVKHLNADGEATKINPISDTEGQEMVSVSLAQVKLGIEDDSIFIQEDAKGVEEVSKMQSLEIATESLPGDEFQSALPTSTIIEGDSRQIIQQTFNNDESTVIDKEKTRCIQENEVERLSNVVQSSDQPETMANVNEVKEHQADHQSEVSNMQTEITNYINAEGIVTTERGKKPTHNADEQESSVHSHCMDGNKVTAEEATDTEQLTDVEIQKSETERTCQLNAKNELKAESQLVKLNQATTLKKKLKSDGETTEINPTNDNKEQKLVSLCHIEEKIGITEDGILIQVEAKVVEEATNIQQVETATKRLPEDDFQSTLPTSAIIKEGIVTSESCTKSTYSAVEHKKSINSHTIENLESRDGNEITAEEATNTEQLTDMEIRKSETGGLTENEVQSTLPTSAIVEEGINALESSTKSSHNADEQSVSSNLVKNLESKNGGKITAEATDTEQLTDVEIQKSETKSAPEDKAVQTLPNAGSASKNAVDEIKEEIQRESEIAVIHIKEGHIPKYDFEVKKDNTEASGSRDVPHQLRAENEQNTEFQAELQKQETTFIENLNSDGKTTQLKTTNDTEEQEMVSVSHTGDKLGIEDDVTEEATKMQSLETATAKDIVTLEHSTNSGHDEDEQGKSVKSCSIENLEREDKSEITTEEATDSEQLTNVEIQKSGTESVLEDKALEASPSAASVSNKAVDKSNQEEIQREVEFSVTHAKEGQIPEYGFDARKDNTEACGLHEVTYKLSMENKLQPETHNQDTEINTTNDTEQQEMVLMSHPEEKLGIEYDKKLIQEEEVKGVEEAAKVQPLESATKSLPGSVFHSKFPTSTIGIGDTDETLQQQTFQEVKSAAIENDKSFREEIALKKPSNVNEIIDQLEIKTMDKVAEENEEPDHHQSEASSMEGVITKYINTEGTLTSVSNTKSSYDVHKVERIVQSQLVENFDSRVGCKITTGEATDTRQLTDVEIQKSETESVLEDKAIQILPNIASFSIEEFDRSIQEIHTEAELAVSENDFEAKKKVSQDMLKQAFDLQKVTCQTNIEIEEKVEPLSDRKYQTIVLKHPNLEGETIEIEPINNTEEHEKVSASHSGERLEINADVTFMQEESNEMQKAIERKLHNTTTESIQEDEAQSTLPTSTIVKAEKVEGIFQEQTLKEVESRAIDDNNSGKPENGLEQTANIFEKIDQPKTITEVSVENDEQADHQSEQSSMENVITKHLSSKGMSTTANRTKSSYDVEELKKVLESNSTDNSRIKDGVNIMLDESSDMKEATYTKLQKPEIESVPEDKATLTLSIMPSVRVEINEESIQEEIQKEAESAVNDTKEEQKAENDFVENTKVIEGFDLHKAPCNTCTENVKHAEVQSEVQSQETMIITHPKLKELDNAEISPSDDTKELEKQHEVAKPGGVSESASADSRTKEKRTNIQDQIPKPNDHIQENFQFENQTKFDPQMKVEHHLSIPQQAEPTSVAILITKEAPDEVDIHGKSENTEEQAIDSKKKSIPRVQKLLPKEDTVNQVKDHNTKTFKATYSNDLQEITESSFEHALAEKEAASIDSNEAADQAATGKQETREIESTQLGGAKEDEEGDEFEKISEASSGIVILEDSRDADVKISHKKSHGILSGVGSKVKHSISKVKKAITGKSSHPKTPSPK</sequence>
<feature type="compositionally biased region" description="Basic and acidic residues" evidence="1">
    <location>
        <begin position="1364"/>
        <end position="1377"/>
    </location>
</feature>
<feature type="region of interest" description="Disordered" evidence="1">
    <location>
        <begin position="1394"/>
        <end position="1428"/>
    </location>
</feature>
<feature type="compositionally biased region" description="Basic and acidic residues" evidence="1">
    <location>
        <begin position="1833"/>
        <end position="1847"/>
    </location>
</feature>
<feature type="compositionally biased region" description="Basic and acidic residues" evidence="1">
    <location>
        <begin position="1859"/>
        <end position="1879"/>
    </location>
</feature>
<feature type="region of interest" description="Disordered" evidence="1">
    <location>
        <begin position="961"/>
        <end position="982"/>
    </location>
</feature>
<feature type="compositionally biased region" description="Low complexity" evidence="1">
    <location>
        <begin position="2735"/>
        <end position="2745"/>
    </location>
</feature>
<feature type="region of interest" description="Disordered" evidence="1">
    <location>
        <begin position="2334"/>
        <end position="2355"/>
    </location>
</feature>
<feature type="compositionally biased region" description="Polar residues" evidence="1">
    <location>
        <begin position="483"/>
        <end position="493"/>
    </location>
</feature>
<evidence type="ECO:0000256" key="1">
    <source>
        <dbReference type="SAM" id="MobiDB-lite"/>
    </source>
</evidence>
<feature type="compositionally biased region" description="Basic and acidic residues" evidence="1">
    <location>
        <begin position="243"/>
        <end position="279"/>
    </location>
</feature>
<accession>A0AAN9J765</accession>
<feature type="region of interest" description="Disordered" evidence="1">
    <location>
        <begin position="3521"/>
        <end position="3540"/>
    </location>
</feature>
<feature type="region of interest" description="Disordered" evidence="1">
    <location>
        <begin position="1340"/>
        <end position="1377"/>
    </location>
</feature>
<feature type="region of interest" description="Disordered" evidence="1">
    <location>
        <begin position="1755"/>
        <end position="1785"/>
    </location>
</feature>
<feature type="compositionally biased region" description="Basic and acidic residues" evidence="1">
    <location>
        <begin position="2299"/>
        <end position="2315"/>
    </location>
</feature>
<feature type="region of interest" description="Disordered" evidence="1">
    <location>
        <begin position="2294"/>
        <end position="2316"/>
    </location>
</feature>
<feature type="region of interest" description="Disordered" evidence="1">
    <location>
        <begin position="2024"/>
        <end position="2046"/>
    </location>
</feature>
<feature type="region of interest" description="Disordered" evidence="1">
    <location>
        <begin position="114"/>
        <end position="329"/>
    </location>
</feature>
<feature type="compositionally biased region" description="Basic residues" evidence="1">
    <location>
        <begin position="3992"/>
        <end position="4004"/>
    </location>
</feature>
<dbReference type="Proteomes" id="UP001359559">
    <property type="component" value="Unassembled WGS sequence"/>
</dbReference>
<evidence type="ECO:0000313" key="3">
    <source>
        <dbReference type="Proteomes" id="UP001359559"/>
    </source>
</evidence>
<proteinExistence type="predicted"/>
<feature type="region of interest" description="Disordered" evidence="1">
    <location>
        <begin position="1610"/>
        <end position="1687"/>
    </location>
</feature>
<feature type="compositionally biased region" description="Polar residues" evidence="1">
    <location>
        <begin position="1096"/>
        <end position="1108"/>
    </location>
</feature>
<feature type="region of interest" description="Disordered" evidence="1">
    <location>
        <begin position="1543"/>
        <end position="1580"/>
    </location>
</feature>
<feature type="region of interest" description="Disordered" evidence="1">
    <location>
        <begin position="1706"/>
        <end position="1740"/>
    </location>
</feature>
<feature type="compositionally biased region" description="Polar residues" evidence="1">
    <location>
        <begin position="157"/>
        <end position="173"/>
    </location>
</feature>
<feature type="compositionally biased region" description="Polar residues" evidence="1">
    <location>
        <begin position="1196"/>
        <end position="1208"/>
    </location>
</feature>
<feature type="region of interest" description="Disordered" evidence="1">
    <location>
        <begin position="3986"/>
        <end position="4017"/>
    </location>
</feature>
<feature type="compositionally biased region" description="Basic and acidic residues" evidence="1">
    <location>
        <begin position="1621"/>
        <end position="1643"/>
    </location>
</feature>
<feature type="region of interest" description="Disordered" evidence="1">
    <location>
        <begin position="3844"/>
        <end position="3884"/>
    </location>
</feature>
<feature type="region of interest" description="Disordered" evidence="1">
    <location>
        <begin position="3739"/>
        <end position="3798"/>
    </location>
</feature>
<feature type="compositionally biased region" description="Basic and acidic residues" evidence="1">
    <location>
        <begin position="1394"/>
        <end position="1410"/>
    </location>
</feature>
<feature type="region of interest" description="Disordered" evidence="1">
    <location>
        <begin position="1811"/>
        <end position="1847"/>
    </location>
</feature>
<feature type="compositionally biased region" description="Basic and acidic residues" evidence="1">
    <location>
        <begin position="138"/>
        <end position="155"/>
    </location>
</feature>
<feature type="compositionally biased region" description="Basic and acidic residues" evidence="1">
    <location>
        <begin position="1886"/>
        <end position="1899"/>
    </location>
</feature>
<feature type="compositionally biased region" description="Basic and acidic residues" evidence="1">
    <location>
        <begin position="1671"/>
        <end position="1687"/>
    </location>
</feature>
<feature type="compositionally biased region" description="Basic and acidic residues" evidence="1">
    <location>
        <begin position="1417"/>
        <end position="1428"/>
    </location>
</feature>
<feature type="region of interest" description="Disordered" evidence="1">
    <location>
        <begin position="422"/>
        <end position="493"/>
    </location>
</feature>
<feature type="compositionally biased region" description="Basic and acidic residues" evidence="1">
    <location>
        <begin position="3755"/>
        <end position="3767"/>
    </location>
</feature>
<reference evidence="2 3" key="1">
    <citation type="submission" date="2024-01" db="EMBL/GenBank/DDBJ databases">
        <title>The genomes of 5 underutilized Papilionoideae crops provide insights into root nodulation and disease resistance.</title>
        <authorList>
            <person name="Yuan L."/>
        </authorList>
    </citation>
    <scope>NUCLEOTIDE SEQUENCE [LARGE SCALE GENOMIC DNA]</scope>
    <source>
        <strain evidence="2">LY-2023</strain>
        <tissue evidence="2">Leaf</tissue>
    </source>
</reference>
<feature type="compositionally biased region" description="Basic and acidic residues" evidence="1">
    <location>
        <begin position="3873"/>
        <end position="3884"/>
    </location>
</feature>
<comment type="caution">
    <text evidence="2">The sequence shown here is derived from an EMBL/GenBank/DDBJ whole genome shotgun (WGS) entry which is preliminary data.</text>
</comment>
<feature type="region of interest" description="Disordered" evidence="1">
    <location>
        <begin position="3038"/>
        <end position="3068"/>
    </location>
</feature>
<feature type="region of interest" description="Disordered" evidence="1">
    <location>
        <begin position="1970"/>
        <end position="1989"/>
    </location>
</feature>
<organism evidence="2 3">
    <name type="scientific">Clitoria ternatea</name>
    <name type="common">Butterfly pea</name>
    <dbReference type="NCBI Taxonomy" id="43366"/>
    <lineage>
        <taxon>Eukaryota</taxon>
        <taxon>Viridiplantae</taxon>
        <taxon>Streptophyta</taxon>
        <taxon>Embryophyta</taxon>
        <taxon>Tracheophyta</taxon>
        <taxon>Spermatophyta</taxon>
        <taxon>Magnoliopsida</taxon>
        <taxon>eudicotyledons</taxon>
        <taxon>Gunneridae</taxon>
        <taxon>Pentapetalae</taxon>
        <taxon>rosids</taxon>
        <taxon>fabids</taxon>
        <taxon>Fabales</taxon>
        <taxon>Fabaceae</taxon>
        <taxon>Papilionoideae</taxon>
        <taxon>50 kb inversion clade</taxon>
        <taxon>NPAAA clade</taxon>
        <taxon>indigoferoid/millettioid clade</taxon>
        <taxon>Phaseoleae</taxon>
        <taxon>Clitoria</taxon>
    </lineage>
</organism>
<protein>
    <submittedName>
        <fullName evidence="2">Uncharacterized protein</fullName>
    </submittedName>
</protein>
<name>A0AAN9J765_CLITE</name>
<feature type="compositionally biased region" description="Polar residues" evidence="1">
    <location>
        <begin position="125"/>
        <end position="137"/>
    </location>
</feature>
<feature type="compositionally biased region" description="Basic and acidic residues" evidence="1">
    <location>
        <begin position="1710"/>
        <end position="1740"/>
    </location>
</feature>
<feature type="region of interest" description="Disordered" evidence="1">
    <location>
        <begin position="1086"/>
        <end position="1113"/>
    </location>
</feature>
<feature type="compositionally biased region" description="Polar residues" evidence="1">
    <location>
        <begin position="4006"/>
        <end position="4017"/>
    </location>
</feature>
<feature type="region of interest" description="Disordered" evidence="1">
    <location>
        <begin position="3912"/>
        <end position="3960"/>
    </location>
</feature>
<evidence type="ECO:0000313" key="2">
    <source>
        <dbReference type="EMBL" id="KAK7293422.1"/>
    </source>
</evidence>
<feature type="compositionally biased region" description="Basic and acidic residues" evidence="1">
    <location>
        <begin position="49"/>
        <end position="64"/>
    </location>
</feature>
<keyword evidence="3" id="KW-1185">Reference proteome</keyword>
<feature type="compositionally biased region" description="Polar residues" evidence="1">
    <location>
        <begin position="3529"/>
        <end position="3540"/>
    </location>
</feature>
<feature type="region of interest" description="Disordered" evidence="1">
    <location>
        <begin position="1177"/>
        <end position="1221"/>
    </location>
</feature>
<feature type="compositionally biased region" description="Basic and acidic residues" evidence="1">
    <location>
        <begin position="301"/>
        <end position="329"/>
    </location>
</feature>